<evidence type="ECO:0000256" key="1">
    <source>
        <dbReference type="ARBA" id="ARBA00009684"/>
    </source>
</evidence>
<dbReference type="SUPFAM" id="SSF55060">
    <property type="entry name" value="GHMP Kinase, C-terminal domain"/>
    <property type="match status" value="1"/>
</dbReference>
<reference evidence="13 14" key="1">
    <citation type="journal article" date="2020" name="Int. J. Syst. Evol. Microbiol.">
        <title>Novel acetic acid bacteria from cider fermentations: Acetobacter conturbans sp. nov. and Acetobacter fallax sp. nov.</title>
        <authorList>
            <person name="Sombolestani A.S."/>
            <person name="Cleenwerck I."/>
            <person name="Cnockaert M."/>
            <person name="Borremans W."/>
            <person name="Wieme A.D."/>
            <person name="De Vuyst L."/>
            <person name="Vandamme P."/>
        </authorList>
    </citation>
    <scope>NUCLEOTIDE SEQUENCE [LARGE SCALE GENOMIC DNA]</scope>
    <source>
        <strain evidence="13 14">LMG 1627</strain>
    </source>
</reference>
<comment type="catalytic activity">
    <reaction evidence="10">
        <text>4-CDP-2-C-methyl-D-erythritol + ATP = 4-CDP-2-C-methyl-D-erythritol 2-phosphate + ADP + H(+)</text>
        <dbReference type="Rhea" id="RHEA:18437"/>
        <dbReference type="ChEBI" id="CHEBI:15378"/>
        <dbReference type="ChEBI" id="CHEBI:30616"/>
        <dbReference type="ChEBI" id="CHEBI:57823"/>
        <dbReference type="ChEBI" id="CHEBI:57919"/>
        <dbReference type="ChEBI" id="CHEBI:456216"/>
        <dbReference type="EC" id="2.7.1.148"/>
    </reaction>
</comment>
<keyword evidence="5 10" id="KW-0547">Nucleotide-binding</keyword>
<protein>
    <recommendedName>
        <fullName evidence="3 10">4-diphosphocytidyl-2-C-methyl-D-erythritol kinase</fullName>
        <shortName evidence="10">CMK</shortName>
        <ecNumber evidence="2 10">2.7.1.148</ecNumber>
    </recommendedName>
    <alternativeName>
        <fullName evidence="9 10">4-(cytidine-5'-diphospho)-2-C-methyl-D-erythritol kinase</fullName>
    </alternativeName>
</protein>
<dbReference type="PANTHER" id="PTHR43527">
    <property type="entry name" value="4-DIPHOSPHOCYTIDYL-2-C-METHYL-D-ERYTHRITOL KINASE, CHLOROPLASTIC"/>
    <property type="match status" value="1"/>
</dbReference>
<evidence type="ECO:0000256" key="3">
    <source>
        <dbReference type="ARBA" id="ARBA00017473"/>
    </source>
</evidence>
<evidence type="ECO:0000259" key="11">
    <source>
        <dbReference type="Pfam" id="PF00288"/>
    </source>
</evidence>
<dbReference type="Pfam" id="PF00288">
    <property type="entry name" value="GHMP_kinases_N"/>
    <property type="match status" value="1"/>
</dbReference>
<comment type="similarity">
    <text evidence="1 10">Belongs to the GHMP kinase family. IspE subfamily.</text>
</comment>
<evidence type="ECO:0000313" key="14">
    <source>
        <dbReference type="Proteomes" id="UP000631653"/>
    </source>
</evidence>
<evidence type="ECO:0000256" key="10">
    <source>
        <dbReference type="HAMAP-Rule" id="MF_00061"/>
    </source>
</evidence>
<comment type="function">
    <text evidence="10">Catalyzes the phosphorylation of the position 2 hydroxy group of 4-diphosphocytidyl-2C-methyl-D-erythritol.</text>
</comment>
<feature type="domain" description="GHMP kinase C-terminal" evidence="12">
    <location>
        <begin position="208"/>
        <end position="276"/>
    </location>
</feature>
<dbReference type="EC" id="2.7.1.148" evidence="2 10"/>
<dbReference type="Pfam" id="PF08544">
    <property type="entry name" value="GHMP_kinases_C"/>
    <property type="match status" value="1"/>
</dbReference>
<name>A0ABX0K3W7_9PROT</name>
<evidence type="ECO:0000256" key="8">
    <source>
        <dbReference type="ARBA" id="ARBA00023229"/>
    </source>
</evidence>
<dbReference type="InterPro" id="IPR006204">
    <property type="entry name" value="GHMP_kinase_N_dom"/>
</dbReference>
<comment type="pathway">
    <text evidence="10">Isoprenoid biosynthesis; isopentenyl diphosphate biosynthesis via DXP pathway; isopentenyl diphosphate from 1-deoxy-D-xylulose 5-phosphate: step 3/6.</text>
</comment>
<dbReference type="PIRSF" id="PIRSF010376">
    <property type="entry name" value="IspE"/>
    <property type="match status" value="1"/>
</dbReference>
<evidence type="ECO:0000259" key="12">
    <source>
        <dbReference type="Pfam" id="PF08544"/>
    </source>
</evidence>
<comment type="caution">
    <text evidence="13">The sequence shown here is derived from an EMBL/GenBank/DDBJ whole genome shotgun (WGS) entry which is preliminary data.</text>
</comment>
<dbReference type="NCBIfam" id="TIGR00154">
    <property type="entry name" value="ispE"/>
    <property type="match status" value="1"/>
</dbReference>
<evidence type="ECO:0000256" key="2">
    <source>
        <dbReference type="ARBA" id="ARBA00012052"/>
    </source>
</evidence>
<feature type="active site" evidence="10">
    <location>
        <position position="10"/>
    </location>
</feature>
<evidence type="ECO:0000256" key="4">
    <source>
        <dbReference type="ARBA" id="ARBA00022679"/>
    </source>
</evidence>
<organism evidence="13 14">
    <name type="scientific">Acetobacter conturbans</name>
    <dbReference type="NCBI Taxonomy" id="1737472"/>
    <lineage>
        <taxon>Bacteria</taxon>
        <taxon>Pseudomonadati</taxon>
        <taxon>Pseudomonadota</taxon>
        <taxon>Alphaproteobacteria</taxon>
        <taxon>Acetobacterales</taxon>
        <taxon>Acetobacteraceae</taxon>
        <taxon>Acetobacter</taxon>
    </lineage>
</organism>
<keyword evidence="7 10" id="KW-0067">ATP-binding</keyword>
<dbReference type="InterPro" id="IPR020568">
    <property type="entry name" value="Ribosomal_Su5_D2-typ_SF"/>
</dbReference>
<evidence type="ECO:0000256" key="6">
    <source>
        <dbReference type="ARBA" id="ARBA00022777"/>
    </source>
</evidence>
<feature type="domain" description="GHMP kinase N-terminal" evidence="11">
    <location>
        <begin position="70"/>
        <end position="146"/>
    </location>
</feature>
<dbReference type="GO" id="GO:0050515">
    <property type="term" value="F:4-(cytidine 5'-diphospho)-2-C-methyl-D-erythritol kinase activity"/>
    <property type="evidence" value="ECO:0007669"/>
    <property type="project" value="UniProtKB-EC"/>
</dbReference>
<feature type="binding site" evidence="10">
    <location>
        <begin position="98"/>
        <end position="108"/>
    </location>
    <ligand>
        <name>ATP</name>
        <dbReference type="ChEBI" id="CHEBI:30616"/>
    </ligand>
</feature>
<dbReference type="Gene3D" id="3.30.230.10">
    <property type="match status" value="1"/>
</dbReference>
<dbReference type="NCBIfam" id="NF011202">
    <property type="entry name" value="PRK14608.1"/>
    <property type="match status" value="1"/>
</dbReference>
<dbReference type="RefSeq" id="WP_173570013.1">
    <property type="nucleotide sequence ID" value="NZ_WOSY01000007.1"/>
</dbReference>
<dbReference type="InterPro" id="IPR036554">
    <property type="entry name" value="GHMP_kinase_C_sf"/>
</dbReference>
<dbReference type="InterPro" id="IPR004424">
    <property type="entry name" value="IspE"/>
</dbReference>
<keyword evidence="14" id="KW-1185">Reference proteome</keyword>
<keyword evidence="4 10" id="KW-0808">Transferase</keyword>
<dbReference type="InterPro" id="IPR014721">
    <property type="entry name" value="Ribsml_uS5_D2-typ_fold_subgr"/>
</dbReference>
<feature type="active site" evidence="10">
    <location>
        <position position="140"/>
    </location>
</feature>
<keyword evidence="6 10" id="KW-0418">Kinase</keyword>
<dbReference type="Gene3D" id="3.30.70.890">
    <property type="entry name" value="GHMP kinase, C-terminal domain"/>
    <property type="match status" value="1"/>
</dbReference>
<dbReference type="EMBL" id="WOSY01000007">
    <property type="protein sequence ID" value="NHN88687.1"/>
    <property type="molecule type" value="Genomic_DNA"/>
</dbReference>
<proteinExistence type="inferred from homology"/>
<dbReference type="SUPFAM" id="SSF54211">
    <property type="entry name" value="Ribosomal protein S5 domain 2-like"/>
    <property type="match status" value="1"/>
</dbReference>
<dbReference type="InterPro" id="IPR013750">
    <property type="entry name" value="GHMP_kinase_C_dom"/>
</dbReference>
<dbReference type="PANTHER" id="PTHR43527:SF2">
    <property type="entry name" value="4-DIPHOSPHOCYTIDYL-2-C-METHYL-D-ERYTHRITOL KINASE, CHLOROPLASTIC"/>
    <property type="match status" value="1"/>
</dbReference>
<dbReference type="HAMAP" id="MF_00061">
    <property type="entry name" value="IspE"/>
    <property type="match status" value="1"/>
</dbReference>
<evidence type="ECO:0000256" key="9">
    <source>
        <dbReference type="ARBA" id="ARBA00032554"/>
    </source>
</evidence>
<dbReference type="Proteomes" id="UP000631653">
    <property type="component" value="Unassembled WGS sequence"/>
</dbReference>
<keyword evidence="8 10" id="KW-0414">Isoprene biosynthesis</keyword>
<evidence type="ECO:0000256" key="7">
    <source>
        <dbReference type="ARBA" id="ARBA00022840"/>
    </source>
</evidence>
<evidence type="ECO:0000256" key="5">
    <source>
        <dbReference type="ARBA" id="ARBA00022741"/>
    </source>
</evidence>
<sequence length="291" mass="30747">MSLIETAHAKINLYLHVTGRRPDGYHLLDSLAVFAGAADRLIYEPSGSPLTLDLTGPFGMKLADDATDDNLVMRAARFLAEGTDVALTGRLVLEKNLPVASGIGGGSADAAATLRLLDRAWALNTPQERLLAIAARLGADVPVCLVQRSTRMRGIGEQLAPAPALPACGMVLVNCGDAIATPAIFRTRNAAFSPEAILPAAWPTVAAMTADLARLTNDLEPPARTLCPAISMVLDVIAALPGCQFSRMSGSGATCFGLFNSEEDAGKAADALRREAYPWWIWAGSVLRERV</sequence>
<evidence type="ECO:0000313" key="13">
    <source>
        <dbReference type="EMBL" id="NHN88687.1"/>
    </source>
</evidence>
<gene>
    <name evidence="10" type="primary">ispE</name>
    <name evidence="13" type="ORF">GOB81_08595</name>
</gene>
<accession>A0ABX0K3W7</accession>